<keyword evidence="2" id="KW-1185">Reference proteome</keyword>
<accession>A0ABV0VGG9</accession>
<comment type="caution">
    <text evidence="1">The sequence shown here is derived from an EMBL/GenBank/DDBJ whole genome shotgun (WGS) entry which is preliminary data.</text>
</comment>
<sequence length="100" mass="12036">MRRRCDSFPEETFRRSFRDGIPAYTKQTHFHHYKSRCFSKVFTCSTGSTIYVHLNSRFEPRTFLLQGNDCTAMQLRNEMYFIYCFHFHIKCVCGRGSRLE</sequence>
<gene>
    <name evidence="1" type="ORF">ILYODFUR_023363</name>
</gene>
<reference evidence="1 2" key="1">
    <citation type="submission" date="2021-06" db="EMBL/GenBank/DDBJ databases">
        <authorList>
            <person name="Palmer J.M."/>
        </authorList>
    </citation>
    <scope>NUCLEOTIDE SEQUENCE [LARGE SCALE GENOMIC DNA]</scope>
    <source>
        <strain evidence="2">if_2019</strain>
        <tissue evidence="1">Muscle</tissue>
    </source>
</reference>
<protein>
    <submittedName>
        <fullName evidence="1">Uncharacterized protein</fullName>
    </submittedName>
</protein>
<dbReference type="Proteomes" id="UP001482620">
    <property type="component" value="Unassembled WGS sequence"/>
</dbReference>
<evidence type="ECO:0000313" key="2">
    <source>
        <dbReference type="Proteomes" id="UP001482620"/>
    </source>
</evidence>
<feature type="non-terminal residue" evidence="1">
    <location>
        <position position="100"/>
    </location>
</feature>
<evidence type="ECO:0000313" key="1">
    <source>
        <dbReference type="EMBL" id="MEQ2256353.1"/>
    </source>
</evidence>
<organism evidence="1 2">
    <name type="scientific">Ilyodon furcidens</name>
    <name type="common">goldbreast splitfin</name>
    <dbReference type="NCBI Taxonomy" id="33524"/>
    <lineage>
        <taxon>Eukaryota</taxon>
        <taxon>Metazoa</taxon>
        <taxon>Chordata</taxon>
        <taxon>Craniata</taxon>
        <taxon>Vertebrata</taxon>
        <taxon>Euteleostomi</taxon>
        <taxon>Actinopterygii</taxon>
        <taxon>Neopterygii</taxon>
        <taxon>Teleostei</taxon>
        <taxon>Neoteleostei</taxon>
        <taxon>Acanthomorphata</taxon>
        <taxon>Ovalentaria</taxon>
        <taxon>Atherinomorphae</taxon>
        <taxon>Cyprinodontiformes</taxon>
        <taxon>Goodeidae</taxon>
        <taxon>Ilyodon</taxon>
    </lineage>
</organism>
<proteinExistence type="predicted"/>
<name>A0ABV0VGG9_9TELE</name>
<dbReference type="EMBL" id="JAHRIQ010106937">
    <property type="protein sequence ID" value="MEQ2256353.1"/>
    <property type="molecule type" value="Genomic_DNA"/>
</dbReference>